<dbReference type="KEGG" id="srho:HH216_05685"/>
<gene>
    <name evidence="1" type="ORF">HH216_05685</name>
</gene>
<dbReference type="Proteomes" id="UP000501128">
    <property type="component" value="Chromosome"/>
</dbReference>
<dbReference type="AlphaFoldDB" id="A0A7L5DNC6"/>
<evidence type="ECO:0000313" key="2">
    <source>
        <dbReference type="Proteomes" id="UP000501128"/>
    </source>
</evidence>
<dbReference type="RefSeq" id="WP_169549912.1">
    <property type="nucleotide sequence ID" value="NZ_CP051677.1"/>
</dbReference>
<sequence>MKSLLFALSCVLLVSQCKPSAPKLDPKIARLVGTWVLEKPDSAAGSTVTFALDMANPPHDITSFDLQGQSVQTSYVGRMYATIDGTMQFQQISQTAKSGSDQTDPSVSQSYLVKLGSVARYEQLTDSTLRLYFGRPRSGVLSYKIRR</sequence>
<keyword evidence="2" id="KW-1185">Reference proteome</keyword>
<protein>
    <recommendedName>
        <fullName evidence="3">META domain-containing protein</fullName>
    </recommendedName>
</protein>
<evidence type="ECO:0000313" key="1">
    <source>
        <dbReference type="EMBL" id="QJD77968.1"/>
    </source>
</evidence>
<reference evidence="1 2" key="1">
    <citation type="submission" date="2020-04" db="EMBL/GenBank/DDBJ databases">
        <title>Genome sequencing of novel species.</title>
        <authorList>
            <person name="Heo J."/>
            <person name="Kim S.-J."/>
            <person name="Kim J.-S."/>
            <person name="Hong S.-B."/>
            <person name="Kwon S.-W."/>
        </authorList>
    </citation>
    <scope>NUCLEOTIDE SEQUENCE [LARGE SCALE GENOMIC DNA]</scope>
    <source>
        <strain evidence="1 2">CJU-R4</strain>
    </source>
</reference>
<proteinExistence type="predicted"/>
<accession>A0A7L5DNC6</accession>
<evidence type="ECO:0008006" key="3">
    <source>
        <dbReference type="Google" id="ProtNLM"/>
    </source>
</evidence>
<name>A0A7L5DNC6_9BACT</name>
<organism evidence="1 2">
    <name type="scientific">Spirosoma rhododendri</name>
    <dbReference type="NCBI Taxonomy" id="2728024"/>
    <lineage>
        <taxon>Bacteria</taxon>
        <taxon>Pseudomonadati</taxon>
        <taxon>Bacteroidota</taxon>
        <taxon>Cytophagia</taxon>
        <taxon>Cytophagales</taxon>
        <taxon>Cytophagaceae</taxon>
        <taxon>Spirosoma</taxon>
    </lineage>
</organism>
<dbReference type="EMBL" id="CP051677">
    <property type="protein sequence ID" value="QJD77968.1"/>
    <property type="molecule type" value="Genomic_DNA"/>
</dbReference>